<organism evidence="2 3">
    <name type="scientific">Acinetobacter marinus</name>
    <dbReference type="NCBI Taxonomy" id="281375"/>
    <lineage>
        <taxon>Bacteria</taxon>
        <taxon>Pseudomonadati</taxon>
        <taxon>Pseudomonadota</taxon>
        <taxon>Gammaproteobacteria</taxon>
        <taxon>Moraxellales</taxon>
        <taxon>Moraxellaceae</taxon>
        <taxon>Acinetobacter</taxon>
    </lineage>
</organism>
<feature type="binding site" evidence="1">
    <location>
        <position position="18"/>
    </location>
    <ligand>
        <name>S-adenosyl-L-methionine</name>
        <dbReference type="ChEBI" id="CHEBI:59789"/>
    </ligand>
</feature>
<dbReference type="EC" id="2.1.1.266" evidence="1"/>
<keyword evidence="1 2" id="KW-0489">Methyltransferase</keyword>
<dbReference type="InterPro" id="IPR029063">
    <property type="entry name" value="SAM-dependent_MTases_sf"/>
</dbReference>
<dbReference type="Gene3D" id="3.40.50.150">
    <property type="entry name" value="Vaccinia Virus protein VP39"/>
    <property type="match status" value="1"/>
</dbReference>
<dbReference type="HAMAP" id="MF_00934">
    <property type="entry name" value="23SrRNA_methyltr_J"/>
    <property type="match status" value="1"/>
</dbReference>
<dbReference type="GO" id="GO:0036307">
    <property type="term" value="F:23S rRNA (adenine(2030)-N(6))-methyltransferase activity"/>
    <property type="evidence" value="ECO:0007669"/>
    <property type="project" value="UniProtKB-UniRule"/>
</dbReference>
<proteinExistence type="inferred from homology"/>
<name>A0A1G6GKK2_9GAMM</name>
<dbReference type="PANTHER" id="PTHR37426:SF1">
    <property type="entry name" value="RIBOSOMAL RNA LARGE SUBUNIT METHYLTRANSFERASE J"/>
    <property type="match status" value="1"/>
</dbReference>
<evidence type="ECO:0000313" key="2">
    <source>
        <dbReference type="EMBL" id="SDB82383.1"/>
    </source>
</evidence>
<dbReference type="Pfam" id="PF04378">
    <property type="entry name" value="RsmJ"/>
    <property type="match status" value="1"/>
</dbReference>
<dbReference type="EMBL" id="FMYK01000001">
    <property type="protein sequence ID" value="SDB82383.1"/>
    <property type="molecule type" value="Genomic_DNA"/>
</dbReference>
<feature type="site" description="Interaction with substrate rRNA" evidence="1">
    <location>
        <position position="3"/>
    </location>
</feature>
<sequence length="284" mass="32804">MNYRHHFHAGNFADVMKHVLLMQLLQQMNAKDKPYRYVDTHAGAGKYNLADAPAQKSGEYLSGIHRLMQLNSKARKEAPEIVQDYLKAVENLRETEGKGVYPGSPWFALDTMREQDVATVFELQSDVYAQLRHNLYDRRLQSHQRDAYEGLLAVIPPKEKRGVVMIDPPYEIERKDFPQLVELIQSAYKKWSTGVFAIWYPIKDRAMIERFEKKMQKTGIRRQLVCEICVWPDDTPVGLNGCGLLVINPPWQFDQHADDALQWLLPHLKMAEGAQAKVKWLVGE</sequence>
<dbReference type="SUPFAM" id="SSF53335">
    <property type="entry name" value="S-adenosyl-L-methionine-dependent methyltransferases"/>
    <property type="match status" value="1"/>
</dbReference>
<feature type="binding site" evidence="1">
    <location>
        <position position="104"/>
    </location>
    <ligand>
        <name>S-adenosyl-L-methionine</name>
        <dbReference type="ChEBI" id="CHEBI:59789"/>
    </ligand>
</feature>
<dbReference type="InterPro" id="IPR007473">
    <property type="entry name" value="RlmJ"/>
</dbReference>
<dbReference type="GO" id="GO:0070475">
    <property type="term" value="P:rRNA base methylation"/>
    <property type="evidence" value="ECO:0007669"/>
    <property type="project" value="UniProtKB-UniRule"/>
</dbReference>
<comment type="catalytic activity">
    <reaction evidence="1">
        <text>adenosine(2030) in 23S rRNA + S-adenosyl-L-methionine = N(6)-methyladenosine(2030) in 23S rRNA + S-adenosyl-L-homocysteine + H(+)</text>
        <dbReference type="Rhea" id="RHEA:43736"/>
        <dbReference type="Rhea" id="RHEA-COMP:10668"/>
        <dbReference type="Rhea" id="RHEA-COMP:10669"/>
        <dbReference type="ChEBI" id="CHEBI:15378"/>
        <dbReference type="ChEBI" id="CHEBI:57856"/>
        <dbReference type="ChEBI" id="CHEBI:59789"/>
        <dbReference type="ChEBI" id="CHEBI:74411"/>
        <dbReference type="ChEBI" id="CHEBI:74449"/>
        <dbReference type="EC" id="2.1.1.266"/>
    </reaction>
</comment>
<feature type="binding site" evidence="1">
    <location>
        <begin position="146"/>
        <end position="147"/>
    </location>
    <ligand>
        <name>S-adenosyl-L-methionine</name>
        <dbReference type="ChEBI" id="CHEBI:59789"/>
    </ligand>
</feature>
<gene>
    <name evidence="1" type="primary">rlmJ</name>
    <name evidence="2" type="ORF">SAMN05421749_10192</name>
</gene>
<comment type="function">
    <text evidence="1">Specifically methylates the adenine in position 2030 of 23S rRNA.</text>
</comment>
<evidence type="ECO:0000313" key="3">
    <source>
        <dbReference type="Proteomes" id="UP000242317"/>
    </source>
</evidence>
<dbReference type="Proteomes" id="UP000242317">
    <property type="component" value="Unassembled WGS sequence"/>
</dbReference>
<evidence type="ECO:0000256" key="1">
    <source>
        <dbReference type="HAMAP-Rule" id="MF_00934"/>
    </source>
</evidence>
<feature type="binding site" evidence="1">
    <location>
        <position position="122"/>
    </location>
    <ligand>
        <name>S-adenosyl-L-methionine</name>
        <dbReference type="ChEBI" id="CHEBI:59789"/>
    </ligand>
</feature>
<keyword evidence="1 2" id="KW-0808">Transferase</keyword>
<dbReference type="PANTHER" id="PTHR37426">
    <property type="entry name" value="RIBOSOMAL RNA LARGE SUBUNIT METHYLTRANSFERASE J"/>
    <property type="match status" value="1"/>
</dbReference>
<accession>A0A1G6GKK2</accession>
<protein>
    <recommendedName>
        <fullName evidence="1">Ribosomal RNA large subunit methyltransferase J</fullName>
        <ecNumber evidence="1">2.1.1.266</ecNumber>
    </recommendedName>
    <alternativeName>
        <fullName evidence="1">23S rRNA (adenine(2030)-N6)-methyltransferase</fullName>
    </alternativeName>
    <alternativeName>
        <fullName evidence="1">23S rRNA m6A2030 methyltransferase</fullName>
    </alternativeName>
</protein>
<keyword evidence="3" id="KW-1185">Reference proteome</keyword>
<dbReference type="OrthoDB" id="9791274at2"/>
<dbReference type="GO" id="GO:0003723">
    <property type="term" value="F:RNA binding"/>
    <property type="evidence" value="ECO:0007669"/>
    <property type="project" value="UniProtKB-UniRule"/>
</dbReference>
<keyword evidence="1" id="KW-0694">RNA-binding</keyword>
<keyword evidence="1" id="KW-0698">rRNA processing</keyword>
<dbReference type="AlphaFoldDB" id="A0A1G6GKK2"/>
<feature type="binding site" evidence="1">
    <location>
        <position position="41"/>
    </location>
    <ligand>
        <name>S-adenosyl-L-methionine</name>
        <dbReference type="ChEBI" id="CHEBI:59789"/>
    </ligand>
</feature>
<comment type="similarity">
    <text evidence="1">Belongs to the RlmJ family.</text>
</comment>
<comment type="subunit">
    <text evidence="1">Monomer.</text>
</comment>
<dbReference type="GO" id="GO:0005829">
    <property type="term" value="C:cytosol"/>
    <property type="evidence" value="ECO:0007669"/>
    <property type="project" value="TreeGrafter"/>
</dbReference>
<feature type="active site" description="Proton acceptor" evidence="1">
    <location>
        <position position="167"/>
    </location>
</feature>
<reference evidence="3" key="1">
    <citation type="submission" date="2016-09" db="EMBL/GenBank/DDBJ databases">
        <authorList>
            <person name="Varghese N."/>
            <person name="Submissions S."/>
        </authorList>
    </citation>
    <scope>NUCLEOTIDE SEQUENCE [LARGE SCALE GENOMIC DNA]</scope>
    <source>
        <strain evidence="3">ANC 3699</strain>
    </source>
</reference>
<feature type="binding site" evidence="1">
    <location>
        <position position="167"/>
    </location>
    <ligand>
        <name>S-adenosyl-L-methionine</name>
        <dbReference type="ChEBI" id="CHEBI:59789"/>
    </ligand>
</feature>
<dbReference type="RefSeq" id="WP_092614450.1">
    <property type="nucleotide sequence ID" value="NZ_FMYK01000001.1"/>
</dbReference>
<keyword evidence="1" id="KW-0949">S-adenosyl-L-methionine</keyword>